<accession>A0AA89C5S4</accession>
<dbReference type="PROSITE" id="PS50871">
    <property type="entry name" value="C1Q"/>
    <property type="match status" value="1"/>
</dbReference>
<dbReference type="SUPFAM" id="SSF49842">
    <property type="entry name" value="TNF-like"/>
    <property type="match status" value="1"/>
</dbReference>
<dbReference type="PRINTS" id="PR00007">
    <property type="entry name" value="COMPLEMNTC1Q"/>
</dbReference>
<dbReference type="PANTHER" id="PTHR15427">
    <property type="entry name" value="EMILIN ELASTIN MICROFIBRIL INTERFACE-LOCATED PROTEIN ELASTIN MICROFIBRIL INTERFACER"/>
    <property type="match status" value="1"/>
</dbReference>
<keyword evidence="5" id="KW-1185">Reference proteome</keyword>
<dbReference type="Pfam" id="PF00386">
    <property type="entry name" value="C1q"/>
    <property type="match status" value="1"/>
</dbReference>
<organism evidence="4 5">
    <name type="scientific">Pinctada imbricata</name>
    <name type="common">Atlantic pearl-oyster</name>
    <name type="synonym">Pinctada martensii</name>
    <dbReference type="NCBI Taxonomy" id="66713"/>
    <lineage>
        <taxon>Eukaryota</taxon>
        <taxon>Metazoa</taxon>
        <taxon>Spiralia</taxon>
        <taxon>Lophotrochozoa</taxon>
        <taxon>Mollusca</taxon>
        <taxon>Bivalvia</taxon>
        <taxon>Autobranchia</taxon>
        <taxon>Pteriomorphia</taxon>
        <taxon>Pterioida</taxon>
        <taxon>Pterioidea</taxon>
        <taxon>Pteriidae</taxon>
        <taxon>Pinctada</taxon>
    </lineage>
</organism>
<dbReference type="PANTHER" id="PTHR15427:SF33">
    <property type="entry name" value="COLLAGEN IV NC1 DOMAIN-CONTAINING PROTEIN"/>
    <property type="match status" value="1"/>
</dbReference>
<dbReference type="SMART" id="SM00110">
    <property type="entry name" value="C1Q"/>
    <property type="match status" value="1"/>
</dbReference>
<dbReference type="Proteomes" id="UP001186944">
    <property type="component" value="Unassembled WGS sequence"/>
</dbReference>
<comment type="subcellular location">
    <subcellularLocation>
        <location evidence="1">Secreted</location>
    </subcellularLocation>
</comment>
<dbReference type="InterPro" id="IPR050392">
    <property type="entry name" value="Collagen/C1q_domain"/>
</dbReference>
<keyword evidence="2" id="KW-0964">Secreted</keyword>
<evidence type="ECO:0000256" key="2">
    <source>
        <dbReference type="ARBA" id="ARBA00022525"/>
    </source>
</evidence>
<reference evidence="4" key="1">
    <citation type="submission" date="2019-08" db="EMBL/GenBank/DDBJ databases">
        <title>The improved chromosome-level genome for the pearl oyster Pinctada fucata martensii using PacBio sequencing and Hi-C.</title>
        <authorList>
            <person name="Zheng Z."/>
        </authorList>
    </citation>
    <scope>NUCLEOTIDE SEQUENCE</scope>
    <source>
        <strain evidence="4">ZZ-2019</strain>
        <tissue evidence="4">Adductor muscle</tissue>
    </source>
</reference>
<name>A0AA89C5S4_PINIB</name>
<comment type="caution">
    <text evidence="4">The sequence shown here is derived from an EMBL/GenBank/DDBJ whole genome shotgun (WGS) entry which is preliminary data.</text>
</comment>
<dbReference type="GO" id="GO:0005581">
    <property type="term" value="C:collagen trimer"/>
    <property type="evidence" value="ECO:0007669"/>
    <property type="project" value="UniProtKB-KW"/>
</dbReference>
<dbReference type="AlphaFoldDB" id="A0AA89C5S4"/>
<dbReference type="EMBL" id="VSWD01000005">
    <property type="protein sequence ID" value="KAK3102179.1"/>
    <property type="molecule type" value="Genomic_DNA"/>
</dbReference>
<evidence type="ECO:0000256" key="1">
    <source>
        <dbReference type="ARBA" id="ARBA00004613"/>
    </source>
</evidence>
<sequence>MQFLNKDFNCSADVVIAFHAKLRSKIENWKADDKIVFGDVTLNDGNGYNNQTGVFTAPYDGIYVFEWTILTYPGKYFCLDFMVNNKSAAITQNRLSGSSHPGVSSSVVVKLQKDDKTWLESYKSYVGQYAHGDGWTYLSGFKL</sequence>
<evidence type="ECO:0000313" key="5">
    <source>
        <dbReference type="Proteomes" id="UP001186944"/>
    </source>
</evidence>
<proteinExistence type="predicted"/>
<evidence type="ECO:0000313" key="4">
    <source>
        <dbReference type="EMBL" id="KAK3102179.1"/>
    </source>
</evidence>
<gene>
    <name evidence="4" type="ORF">FSP39_009402</name>
</gene>
<evidence type="ECO:0000259" key="3">
    <source>
        <dbReference type="PROSITE" id="PS50871"/>
    </source>
</evidence>
<dbReference type="Gene3D" id="2.60.120.40">
    <property type="match status" value="1"/>
</dbReference>
<dbReference type="InterPro" id="IPR001073">
    <property type="entry name" value="C1q_dom"/>
</dbReference>
<feature type="domain" description="C1q" evidence="3">
    <location>
        <begin position="11"/>
        <end position="143"/>
    </location>
</feature>
<protein>
    <recommendedName>
        <fullName evidence="3">C1q domain-containing protein</fullName>
    </recommendedName>
</protein>
<dbReference type="InterPro" id="IPR008983">
    <property type="entry name" value="Tumour_necrosis_fac-like_dom"/>
</dbReference>